<gene>
    <name evidence="6" type="primary">rplF</name>
    <name evidence="11" type="ORF">DL897_12980</name>
</gene>
<dbReference type="PROSITE" id="PS00525">
    <property type="entry name" value="RIBOSOMAL_L6_1"/>
    <property type="match status" value="1"/>
</dbReference>
<name>A0A364K357_9BACL</name>
<evidence type="ECO:0000256" key="8">
    <source>
        <dbReference type="RuleBase" id="RU003870"/>
    </source>
</evidence>
<proteinExistence type="inferred from homology"/>
<reference evidence="11 12" key="2">
    <citation type="submission" date="2018-06" db="EMBL/GenBank/DDBJ databases">
        <authorList>
            <person name="Zhirakovskaya E."/>
        </authorList>
    </citation>
    <scope>NUCLEOTIDE SEQUENCE [LARGE SCALE GENOMIC DNA]</scope>
    <source>
        <strain evidence="11 12">FBKL4.011</strain>
    </source>
</reference>
<sequence>MSRIGKKPVAIPSGVEVKIDGNTVTVKGPKGTLSRDFHSDIEIKLEENELVVTRPSDHRVHRSLHGTTRSILANMVEGVTNGFSKTLELVGVGYRANKKGNTLVLNLGFSHPIDFPQPEGVEIEVPSTTQVIVKGIDKQVVGQVAAKIRSYREPEPYKGKGIKYSSERIRRKEGKTGK</sequence>
<organism evidence="11 12">
    <name type="scientific">Thermoflavimicrobium daqui</name>
    <dbReference type="NCBI Taxonomy" id="2137476"/>
    <lineage>
        <taxon>Bacteria</taxon>
        <taxon>Bacillati</taxon>
        <taxon>Bacillota</taxon>
        <taxon>Bacilli</taxon>
        <taxon>Bacillales</taxon>
        <taxon>Thermoactinomycetaceae</taxon>
        <taxon>Thermoflavimicrobium</taxon>
    </lineage>
</organism>
<dbReference type="Pfam" id="PF00347">
    <property type="entry name" value="Ribosomal_L6"/>
    <property type="match status" value="2"/>
</dbReference>
<dbReference type="FunFam" id="3.90.930.12:FF:000001">
    <property type="entry name" value="50S ribosomal protein L6"/>
    <property type="match status" value="1"/>
</dbReference>
<dbReference type="FunFam" id="3.90.930.12:FF:000002">
    <property type="entry name" value="50S ribosomal protein L6"/>
    <property type="match status" value="1"/>
</dbReference>
<dbReference type="OrthoDB" id="9805007at2"/>
<dbReference type="PRINTS" id="PR00059">
    <property type="entry name" value="RIBOSOMALL6"/>
</dbReference>
<keyword evidence="4 6" id="KW-0689">Ribosomal protein</keyword>
<dbReference type="AlphaFoldDB" id="A0A364K357"/>
<dbReference type="EMBL" id="QJKK01000007">
    <property type="protein sequence ID" value="RAL23270.1"/>
    <property type="molecule type" value="Genomic_DNA"/>
</dbReference>
<evidence type="ECO:0000256" key="5">
    <source>
        <dbReference type="ARBA" id="ARBA00023274"/>
    </source>
</evidence>
<dbReference type="GO" id="GO:0002181">
    <property type="term" value="P:cytoplasmic translation"/>
    <property type="evidence" value="ECO:0007669"/>
    <property type="project" value="TreeGrafter"/>
</dbReference>
<evidence type="ECO:0000256" key="7">
    <source>
        <dbReference type="RuleBase" id="RU003869"/>
    </source>
</evidence>
<evidence type="ECO:0000259" key="10">
    <source>
        <dbReference type="Pfam" id="PF00347"/>
    </source>
</evidence>
<evidence type="ECO:0000256" key="1">
    <source>
        <dbReference type="ARBA" id="ARBA00009356"/>
    </source>
</evidence>
<dbReference type="InterPro" id="IPR019906">
    <property type="entry name" value="Ribosomal_uL6_bac-type"/>
</dbReference>
<feature type="domain" description="Large ribosomal subunit protein uL6 alpha-beta" evidence="10">
    <location>
        <begin position="90"/>
        <end position="164"/>
    </location>
</feature>
<accession>A0A364K357</accession>
<dbReference type="SUPFAM" id="SSF56053">
    <property type="entry name" value="Ribosomal protein L6"/>
    <property type="match status" value="2"/>
</dbReference>
<dbReference type="InterPro" id="IPR036789">
    <property type="entry name" value="Ribosomal_uL6-like_a/b-dom_sf"/>
</dbReference>
<dbReference type="GO" id="GO:0019843">
    <property type="term" value="F:rRNA binding"/>
    <property type="evidence" value="ECO:0007669"/>
    <property type="project" value="UniProtKB-UniRule"/>
</dbReference>
<evidence type="ECO:0000313" key="12">
    <source>
        <dbReference type="Proteomes" id="UP000251213"/>
    </source>
</evidence>
<comment type="caution">
    <text evidence="11">The sequence shown here is derived from an EMBL/GenBank/DDBJ whole genome shotgun (WGS) entry which is preliminary data.</text>
</comment>
<comment type="similarity">
    <text evidence="1 6 7">Belongs to the universal ribosomal protein uL6 family.</text>
</comment>
<dbReference type="PANTHER" id="PTHR11655:SF14">
    <property type="entry name" value="LARGE RIBOSOMAL SUBUNIT PROTEIN UL6M"/>
    <property type="match status" value="1"/>
</dbReference>
<evidence type="ECO:0000313" key="11">
    <source>
        <dbReference type="EMBL" id="RAL23270.1"/>
    </source>
</evidence>
<dbReference type="InterPro" id="IPR002358">
    <property type="entry name" value="Ribosomal_uL6_CS"/>
</dbReference>
<dbReference type="PIRSF" id="PIRSF002162">
    <property type="entry name" value="Ribosomal_L6"/>
    <property type="match status" value="1"/>
</dbReference>
<feature type="domain" description="Large ribosomal subunit protein uL6 alpha-beta" evidence="10">
    <location>
        <begin position="11"/>
        <end position="82"/>
    </location>
</feature>
<comment type="function">
    <text evidence="6 8">This protein binds to the 23S rRNA, and is important in its secondary structure. It is located near the subunit interface in the base of the L7/L12 stalk, and near the tRNA binding site of the peptidyltransferase center.</text>
</comment>
<dbReference type="PANTHER" id="PTHR11655">
    <property type="entry name" value="60S/50S RIBOSOMAL PROTEIN L6/L9"/>
    <property type="match status" value="1"/>
</dbReference>
<feature type="compositionally biased region" description="Basic and acidic residues" evidence="9">
    <location>
        <begin position="165"/>
        <end position="178"/>
    </location>
</feature>
<dbReference type="NCBIfam" id="TIGR03654">
    <property type="entry name" value="L6_bact"/>
    <property type="match status" value="1"/>
</dbReference>
<evidence type="ECO:0000256" key="3">
    <source>
        <dbReference type="ARBA" id="ARBA00022884"/>
    </source>
</evidence>
<keyword evidence="12" id="KW-1185">Reference proteome</keyword>
<evidence type="ECO:0000256" key="6">
    <source>
        <dbReference type="HAMAP-Rule" id="MF_01365"/>
    </source>
</evidence>
<feature type="region of interest" description="Disordered" evidence="9">
    <location>
        <begin position="155"/>
        <end position="178"/>
    </location>
</feature>
<dbReference type="InterPro" id="IPR020040">
    <property type="entry name" value="Ribosomal_uL6_a/b-dom"/>
</dbReference>
<dbReference type="RefSeq" id="WP_113659577.1">
    <property type="nucleotide sequence ID" value="NZ_KZ845669.1"/>
</dbReference>
<protein>
    <recommendedName>
        <fullName evidence="6">Large ribosomal subunit protein uL6</fullName>
    </recommendedName>
</protein>
<dbReference type="HAMAP" id="MF_01365_B">
    <property type="entry name" value="Ribosomal_uL6_B"/>
    <property type="match status" value="1"/>
</dbReference>
<dbReference type="GO" id="GO:0022625">
    <property type="term" value="C:cytosolic large ribosomal subunit"/>
    <property type="evidence" value="ECO:0007669"/>
    <property type="project" value="UniProtKB-UniRule"/>
</dbReference>
<reference evidence="11 12" key="1">
    <citation type="submission" date="2018-06" db="EMBL/GenBank/DDBJ databases">
        <title>Thermoflavimicrobium daqus sp. nov., a thermophilic microbe isolated from Moutai-flavour Daqu.</title>
        <authorList>
            <person name="Wang X."/>
            <person name="Zhou H."/>
        </authorList>
    </citation>
    <scope>NUCLEOTIDE SEQUENCE [LARGE SCALE GENOMIC DNA]</scope>
    <source>
        <strain evidence="11 12">FBKL4.011</strain>
    </source>
</reference>
<dbReference type="Gene3D" id="3.90.930.12">
    <property type="entry name" value="Ribosomal protein L6, alpha-beta domain"/>
    <property type="match status" value="2"/>
</dbReference>
<keyword evidence="3 6" id="KW-0694">RNA-binding</keyword>
<dbReference type="Proteomes" id="UP000251213">
    <property type="component" value="Unassembled WGS sequence"/>
</dbReference>
<dbReference type="InterPro" id="IPR000702">
    <property type="entry name" value="Ribosomal_uL6-like"/>
</dbReference>
<keyword evidence="5 6" id="KW-0687">Ribonucleoprotein</keyword>
<keyword evidence="2 6" id="KW-0699">rRNA-binding</keyword>
<evidence type="ECO:0000256" key="9">
    <source>
        <dbReference type="SAM" id="MobiDB-lite"/>
    </source>
</evidence>
<evidence type="ECO:0000256" key="4">
    <source>
        <dbReference type="ARBA" id="ARBA00022980"/>
    </source>
</evidence>
<comment type="subunit">
    <text evidence="6">Part of the 50S ribosomal subunit.</text>
</comment>
<evidence type="ECO:0000256" key="2">
    <source>
        <dbReference type="ARBA" id="ARBA00022730"/>
    </source>
</evidence>
<dbReference type="GO" id="GO:0003735">
    <property type="term" value="F:structural constituent of ribosome"/>
    <property type="evidence" value="ECO:0007669"/>
    <property type="project" value="UniProtKB-UniRule"/>
</dbReference>